<organism evidence="3 4">
    <name type="scientific">Sphingobium yanoikuyae</name>
    <name type="common">Sphingomonas yanoikuyae</name>
    <dbReference type="NCBI Taxonomy" id="13690"/>
    <lineage>
        <taxon>Bacteria</taxon>
        <taxon>Pseudomonadati</taxon>
        <taxon>Pseudomonadota</taxon>
        <taxon>Alphaproteobacteria</taxon>
        <taxon>Sphingomonadales</taxon>
        <taxon>Sphingomonadaceae</taxon>
        <taxon>Sphingobium</taxon>
    </lineage>
</organism>
<dbReference type="eggNOG" id="COG4961">
    <property type="taxonomic scope" value="Bacteria"/>
</dbReference>
<feature type="transmembrane region" description="Helical" evidence="1">
    <location>
        <begin position="27"/>
        <end position="51"/>
    </location>
</feature>
<dbReference type="GeneID" id="57777020"/>
<keyword evidence="1" id="KW-0812">Transmembrane</keyword>
<dbReference type="Proteomes" id="UP000028534">
    <property type="component" value="Unassembled WGS sequence"/>
</dbReference>
<comment type="caution">
    <text evidence="3">The sequence shown here is derived from an EMBL/GenBank/DDBJ whole genome shotgun (WGS) entry which is preliminary data.</text>
</comment>
<proteinExistence type="predicted"/>
<evidence type="ECO:0000313" key="4">
    <source>
        <dbReference type="Proteomes" id="UP000028534"/>
    </source>
</evidence>
<dbReference type="Pfam" id="PF07811">
    <property type="entry name" value="TadE"/>
    <property type="match status" value="1"/>
</dbReference>
<dbReference type="PATRIC" id="fig|13690.10.peg.2662"/>
<feature type="domain" description="TadE-like" evidence="2">
    <location>
        <begin position="25"/>
        <end position="67"/>
    </location>
</feature>
<sequence length="148" mass="15673">MRNPPLHAVLRLARLGQAMSRHERGSVLVEAAFALPLMIVLLLGILLYGGWLMTAHSLQQAANDAARAAVAGMTATERRALVDESVNASRPSFPLPGAQTIGVAANANSGYYTVTLTYNLSNAPFFSAAIFPMPAAQIQRSAVVRIAS</sequence>
<dbReference type="EMBL" id="JGVR01000015">
    <property type="protein sequence ID" value="KEZ18566.1"/>
    <property type="molecule type" value="Genomic_DNA"/>
</dbReference>
<dbReference type="STRING" id="13690.AX777_05310"/>
<dbReference type="AlphaFoldDB" id="A0A084EKS4"/>
<dbReference type="RefSeq" id="WP_037519947.1">
    <property type="nucleotide sequence ID" value="NZ_CP023741.1"/>
</dbReference>
<gene>
    <name evidence="3" type="ORF">CP98_02596</name>
</gene>
<accession>A0A084EKS4</accession>
<dbReference type="InterPro" id="IPR012495">
    <property type="entry name" value="TadE-like_dom"/>
</dbReference>
<keyword evidence="1" id="KW-0472">Membrane</keyword>
<evidence type="ECO:0000256" key="1">
    <source>
        <dbReference type="SAM" id="Phobius"/>
    </source>
</evidence>
<keyword evidence="1" id="KW-1133">Transmembrane helix</keyword>
<evidence type="ECO:0000259" key="2">
    <source>
        <dbReference type="Pfam" id="PF07811"/>
    </source>
</evidence>
<protein>
    <submittedName>
        <fullName evidence="3">TadE-like protein</fullName>
    </submittedName>
</protein>
<evidence type="ECO:0000313" key="3">
    <source>
        <dbReference type="EMBL" id="KEZ18566.1"/>
    </source>
</evidence>
<name>A0A084EKS4_SPHYA</name>
<reference evidence="3 4" key="1">
    <citation type="submission" date="2014-03" db="EMBL/GenBank/DDBJ databases">
        <title>Genome sequence of Sphingobium yanoikuyae B1.</title>
        <authorList>
            <person name="Gan H.M."/>
            <person name="Gan H.Y."/>
            <person name="Savka M.A."/>
        </authorList>
    </citation>
    <scope>NUCLEOTIDE SEQUENCE [LARGE SCALE GENOMIC DNA]</scope>
    <source>
        <strain evidence="3 4">B1</strain>
    </source>
</reference>